<name>A0ABS6PZH6_9PSED</name>
<accession>A0ABS6PZH6</accession>
<sequence>MNKAFESRYPHAHRARRPKFLSGLSDIQEEVEGASLPRTMDHPNYRESAEQLVGKMKVYEPAVTQLLKDVTEKLGAELYGLEYRLKTPESLSEKLKIAKPEDVNDVLRYTIGFPYGKNGEDVSVAQQQDFVSGVFRTLFTLRKSGYSPAIIRNTFYPAQAYKGINANFLLPDQSSKFEIQMHTEQSYKTKSEGHVRYEEIRELERGLQTGLYEKSKANEDKLLALKANHVRESDFIETPRGIQEWIPSIGAKNLDFKWKNTQPLTPREASFIRSRIRESMLSCNGAKKKEALRRSSLS</sequence>
<protein>
    <submittedName>
        <fullName evidence="1">Uncharacterized protein</fullName>
    </submittedName>
</protein>
<reference evidence="1" key="1">
    <citation type="submission" date="2021-06" db="EMBL/GenBank/DDBJ databases">
        <title>Updating the genus Pseudomonas: Description of 43 new species and partition of the Pseudomonas putida group.</title>
        <authorList>
            <person name="Girard L."/>
            <person name="Lood C."/>
            <person name="Vandamme P."/>
            <person name="Rokni-Zadeh H."/>
            <person name="Van Noort V."/>
            <person name="Hofte M."/>
            <person name="Lavigne R."/>
            <person name="De Mot R."/>
        </authorList>
    </citation>
    <scope>NUCLEOTIDE SEQUENCE</scope>
    <source>
        <strain evidence="1">SWRI79</strain>
    </source>
</reference>
<organism evidence="1 2">
    <name type="scientific">Pseudomonas farris</name>
    <dbReference type="NCBI Taxonomy" id="2841207"/>
    <lineage>
        <taxon>Bacteria</taxon>
        <taxon>Pseudomonadati</taxon>
        <taxon>Pseudomonadota</taxon>
        <taxon>Gammaproteobacteria</taxon>
        <taxon>Pseudomonadales</taxon>
        <taxon>Pseudomonadaceae</taxon>
        <taxon>Pseudomonas</taxon>
    </lineage>
</organism>
<proteinExistence type="predicted"/>
<comment type="caution">
    <text evidence="1">The sequence shown here is derived from an EMBL/GenBank/DDBJ whole genome shotgun (WGS) entry which is preliminary data.</text>
</comment>
<dbReference type="EMBL" id="JAHSTV010000010">
    <property type="protein sequence ID" value="MBV4465861.1"/>
    <property type="molecule type" value="Genomic_DNA"/>
</dbReference>
<evidence type="ECO:0000313" key="2">
    <source>
        <dbReference type="Proteomes" id="UP000886900"/>
    </source>
</evidence>
<gene>
    <name evidence="1" type="ORF">KVG95_21265</name>
</gene>
<dbReference type="Proteomes" id="UP000886900">
    <property type="component" value="Unassembled WGS sequence"/>
</dbReference>
<dbReference type="RefSeq" id="WP_217857835.1">
    <property type="nucleotide sequence ID" value="NZ_JAHSTV010000010.1"/>
</dbReference>
<keyword evidence="2" id="KW-1185">Reference proteome</keyword>
<evidence type="ECO:0000313" key="1">
    <source>
        <dbReference type="EMBL" id="MBV4465861.1"/>
    </source>
</evidence>